<feature type="binding site" description="in other chain" evidence="15">
    <location>
        <begin position="170"/>
        <end position="172"/>
    </location>
    <ligand>
        <name>substrate</name>
        <note>ligand shared between dimeric partners</note>
    </ligand>
</feature>
<dbReference type="InterPro" id="IPR022953">
    <property type="entry name" value="ATP_PFK"/>
</dbReference>
<dbReference type="Gene3D" id="3.40.50.450">
    <property type="match status" value="1"/>
</dbReference>
<dbReference type="GO" id="GO:0046872">
    <property type="term" value="F:metal ion binding"/>
    <property type="evidence" value="ECO:0007669"/>
    <property type="project" value="UniProtKB-KW"/>
</dbReference>
<name>A0A1L8D528_9THEO</name>
<dbReference type="Gene3D" id="3.40.50.460">
    <property type="entry name" value="Phosphofructokinase domain"/>
    <property type="match status" value="1"/>
</dbReference>
<evidence type="ECO:0000256" key="12">
    <source>
        <dbReference type="ARBA" id="ARBA00022842"/>
    </source>
</evidence>
<evidence type="ECO:0000256" key="15">
    <source>
        <dbReference type="HAMAP-Rule" id="MF_00339"/>
    </source>
</evidence>
<keyword evidence="11 15" id="KW-0067">ATP-binding</keyword>
<feature type="binding site" description="in other chain" evidence="15">
    <location>
        <position position="223"/>
    </location>
    <ligand>
        <name>substrate</name>
        <note>ligand shared between dimeric partners</note>
    </ligand>
</feature>
<feature type="binding site" evidence="15">
    <location>
        <position position="244"/>
    </location>
    <ligand>
        <name>substrate</name>
        <note>ligand shared between dimeric partners</note>
    </ligand>
</feature>
<dbReference type="HAMAP" id="MF_00339">
    <property type="entry name" value="Phosphofructokinase_I_B1"/>
    <property type="match status" value="1"/>
</dbReference>
<dbReference type="Proteomes" id="UP000187338">
    <property type="component" value="Unassembled WGS sequence"/>
</dbReference>
<dbReference type="PANTHER" id="PTHR13697:SF4">
    <property type="entry name" value="ATP-DEPENDENT 6-PHOSPHOFRUCTOKINASE"/>
    <property type="match status" value="1"/>
</dbReference>
<feature type="binding site" description="in other chain" evidence="15">
    <location>
        <begin position="126"/>
        <end position="128"/>
    </location>
    <ligand>
        <name>substrate</name>
        <note>ligand shared between dimeric partners</note>
    </ligand>
</feature>
<dbReference type="PIRSF" id="PIRSF000532">
    <property type="entry name" value="ATP_PFK_prok"/>
    <property type="match status" value="1"/>
</dbReference>
<evidence type="ECO:0000256" key="11">
    <source>
        <dbReference type="ARBA" id="ARBA00022840"/>
    </source>
</evidence>
<dbReference type="PANTHER" id="PTHR13697">
    <property type="entry name" value="PHOSPHOFRUCTOKINASE"/>
    <property type="match status" value="1"/>
</dbReference>
<dbReference type="OrthoDB" id="9802503at2"/>
<dbReference type="PROSITE" id="PS00433">
    <property type="entry name" value="PHOSPHOFRUCTOKINASE"/>
    <property type="match status" value="1"/>
</dbReference>
<protein>
    <recommendedName>
        <fullName evidence="15">ATP-dependent 6-phosphofructokinase</fullName>
        <shortName evidence="15">ATP-PFK</shortName>
        <shortName evidence="15">Phosphofructokinase</shortName>
        <ecNumber evidence="15">2.7.1.11</ecNumber>
    </recommendedName>
    <alternativeName>
        <fullName evidence="15">Phosphohexokinase</fullName>
    </alternativeName>
</protein>
<dbReference type="GO" id="GO:0030388">
    <property type="term" value="P:fructose 1,6-bisphosphate metabolic process"/>
    <property type="evidence" value="ECO:0007669"/>
    <property type="project" value="TreeGrafter"/>
</dbReference>
<dbReference type="InterPro" id="IPR015912">
    <property type="entry name" value="Phosphofructokinase_CS"/>
</dbReference>
<dbReference type="GO" id="GO:0061621">
    <property type="term" value="P:canonical glycolysis"/>
    <property type="evidence" value="ECO:0007669"/>
    <property type="project" value="TreeGrafter"/>
</dbReference>
<keyword evidence="7 15" id="KW-0808">Transferase</keyword>
<evidence type="ECO:0000313" key="18">
    <source>
        <dbReference type="Proteomes" id="UP000187338"/>
    </source>
</evidence>
<dbReference type="FunFam" id="3.40.50.450:FF:000001">
    <property type="entry name" value="ATP-dependent 6-phosphofructokinase"/>
    <property type="match status" value="1"/>
</dbReference>
<keyword evidence="13 15" id="KW-0324">Glycolysis</keyword>
<organism evidence="17 18">
    <name type="scientific">Carboxydothermus islandicus</name>
    <dbReference type="NCBI Taxonomy" id="661089"/>
    <lineage>
        <taxon>Bacteria</taxon>
        <taxon>Bacillati</taxon>
        <taxon>Bacillota</taxon>
        <taxon>Clostridia</taxon>
        <taxon>Thermoanaerobacterales</taxon>
        <taxon>Thermoanaerobacteraceae</taxon>
        <taxon>Carboxydothermus</taxon>
    </lineage>
</organism>
<feature type="binding site" description="in other chain" evidence="15">
    <location>
        <position position="212"/>
    </location>
    <ligand>
        <name>ADP</name>
        <dbReference type="ChEBI" id="CHEBI:456216"/>
        <note>allosteric activator; ligand shared between dimeric partners</note>
    </ligand>
</feature>
<comment type="caution">
    <text evidence="17">The sequence shown here is derived from an EMBL/GenBank/DDBJ whole genome shotgun (WGS) entry which is preliminary data.</text>
</comment>
<comment type="subunit">
    <text evidence="15">Homotetramer.</text>
</comment>
<feature type="binding site" description="in other chain" evidence="15">
    <location>
        <begin position="214"/>
        <end position="216"/>
    </location>
    <ligand>
        <name>ADP</name>
        <dbReference type="ChEBI" id="CHEBI:456216"/>
        <note>allosteric activator; ligand shared between dimeric partners</note>
    </ligand>
</feature>
<dbReference type="InterPro" id="IPR035966">
    <property type="entry name" value="PKF_sf"/>
</dbReference>
<dbReference type="FunFam" id="3.40.50.460:FF:000002">
    <property type="entry name" value="ATP-dependent 6-phosphofructokinase"/>
    <property type="match status" value="1"/>
</dbReference>
<feature type="binding site" evidence="15">
    <location>
        <begin position="72"/>
        <end position="73"/>
    </location>
    <ligand>
        <name>ATP</name>
        <dbReference type="ChEBI" id="CHEBI:30616"/>
    </ligand>
</feature>
<dbReference type="UniPathway" id="UPA00109">
    <property type="reaction ID" value="UER00182"/>
</dbReference>
<dbReference type="RefSeq" id="WP_075866461.1">
    <property type="nucleotide sequence ID" value="NZ_BDJL01000132.1"/>
</dbReference>
<feature type="binding site" evidence="15">
    <location>
        <begin position="102"/>
        <end position="105"/>
    </location>
    <ligand>
        <name>ATP</name>
        <dbReference type="ChEBI" id="CHEBI:30616"/>
    </ligand>
</feature>
<dbReference type="InterPro" id="IPR000023">
    <property type="entry name" value="Phosphofructokinase_dom"/>
</dbReference>
<evidence type="ECO:0000256" key="3">
    <source>
        <dbReference type="ARBA" id="ARBA00004496"/>
    </source>
</evidence>
<evidence type="ECO:0000256" key="9">
    <source>
        <dbReference type="ARBA" id="ARBA00022741"/>
    </source>
</evidence>
<dbReference type="AlphaFoldDB" id="A0A1L8D528"/>
<comment type="caution">
    <text evidence="15">Lacks conserved residue(s) required for the propagation of feature annotation.</text>
</comment>
<evidence type="ECO:0000256" key="4">
    <source>
        <dbReference type="ARBA" id="ARBA00004679"/>
    </source>
</evidence>
<evidence type="ECO:0000256" key="10">
    <source>
        <dbReference type="ARBA" id="ARBA00022777"/>
    </source>
</evidence>
<dbReference type="GO" id="GO:0006002">
    <property type="term" value="P:fructose 6-phosphate metabolic process"/>
    <property type="evidence" value="ECO:0007669"/>
    <property type="project" value="UniProtKB-UniRule"/>
</dbReference>
<dbReference type="NCBIfam" id="NF002872">
    <property type="entry name" value="PRK03202.1"/>
    <property type="match status" value="1"/>
</dbReference>
<dbReference type="GO" id="GO:0003872">
    <property type="term" value="F:6-phosphofructokinase activity"/>
    <property type="evidence" value="ECO:0007669"/>
    <property type="project" value="UniProtKB-UniRule"/>
</dbReference>
<dbReference type="GO" id="GO:0005945">
    <property type="term" value="C:6-phosphofructokinase complex"/>
    <property type="evidence" value="ECO:0007669"/>
    <property type="project" value="TreeGrafter"/>
</dbReference>
<evidence type="ECO:0000256" key="13">
    <source>
        <dbReference type="ARBA" id="ARBA00023152"/>
    </source>
</evidence>
<feature type="active site" description="Proton acceptor" evidence="15">
    <location>
        <position position="128"/>
    </location>
</feature>
<feature type="binding site" description="in other chain" evidence="15">
    <location>
        <begin position="250"/>
        <end position="253"/>
    </location>
    <ligand>
        <name>substrate</name>
        <note>ligand shared between dimeric partners</note>
    </ligand>
</feature>
<dbReference type="PRINTS" id="PR00476">
    <property type="entry name" value="PHFRCTKINASE"/>
</dbReference>
<reference evidence="18" key="1">
    <citation type="submission" date="2016-12" db="EMBL/GenBank/DDBJ databases">
        <title>Draft Genome Sequences od Carboxydothermus pertinax and islandicus, Hydrogenogenic Carboxydotrophic Bacteria.</title>
        <authorList>
            <person name="Fukuyama Y."/>
            <person name="Ohmae K."/>
            <person name="Yoneda Y."/>
            <person name="Yoshida T."/>
            <person name="Sako Y."/>
        </authorList>
    </citation>
    <scope>NUCLEOTIDE SEQUENCE [LARGE SCALE GENOMIC DNA]</scope>
    <source>
        <strain evidence="18">SET</strain>
    </source>
</reference>
<comment type="cofactor">
    <cofactor evidence="1 15">
        <name>Mg(2+)</name>
        <dbReference type="ChEBI" id="CHEBI:18420"/>
    </cofactor>
</comment>
<keyword evidence="18" id="KW-1185">Reference proteome</keyword>
<evidence type="ECO:0000256" key="14">
    <source>
        <dbReference type="ARBA" id="ARBA00048070"/>
    </source>
</evidence>
<gene>
    <name evidence="15" type="primary">pfkA</name>
    <name evidence="17" type="ORF">ciss_22280</name>
</gene>
<comment type="activity regulation">
    <text evidence="15">Allosterically activated by ADP and other diphosphonucleosides, and allosterically inhibited by phosphoenolpyruvate.</text>
</comment>
<dbReference type="InterPro" id="IPR012828">
    <property type="entry name" value="PFKA_ATP_prok"/>
</dbReference>
<feature type="domain" description="Phosphofructokinase" evidence="16">
    <location>
        <begin position="4"/>
        <end position="276"/>
    </location>
</feature>
<evidence type="ECO:0000256" key="2">
    <source>
        <dbReference type="ARBA" id="ARBA00002659"/>
    </source>
</evidence>
<comment type="pathway">
    <text evidence="4 15">Carbohydrate degradation; glycolysis; D-glyceraldehyde 3-phosphate and glycerone phosphate from D-glucose: step 3/4.</text>
</comment>
<evidence type="ECO:0000256" key="1">
    <source>
        <dbReference type="ARBA" id="ARBA00001946"/>
    </source>
</evidence>
<keyword evidence="10 15" id="KW-0418">Kinase</keyword>
<comment type="catalytic activity">
    <reaction evidence="14 15">
        <text>beta-D-fructose 6-phosphate + ATP = beta-D-fructose 1,6-bisphosphate + ADP + H(+)</text>
        <dbReference type="Rhea" id="RHEA:16109"/>
        <dbReference type="ChEBI" id="CHEBI:15378"/>
        <dbReference type="ChEBI" id="CHEBI:30616"/>
        <dbReference type="ChEBI" id="CHEBI:32966"/>
        <dbReference type="ChEBI" id="CHEBI:57634"/>
        <dbReference type="ChEBI" id="CHEBI:456216"/>
        <dbReference type="EC" id="2.7.1.11"/>
    </reaction>
</comment>
<dbReference type="GO" id="GO:0048029">
    <property type="term" value="F:monosaccharide binding"/>
    <property type="evidence" value="ECO:0007669"/>
    <property type="project" value="TreeGrafter"/>
</dbReference>
<dbReference type="EC" id="2.7.1.11" evidence="15"/>
<evidence type="ECO:0000259" key="16">
    <source>
        <dbReference type="Pfam" id="PF00365"/>
    </source>
</evidence>
<dbReference type="GO" id="GO:0005524">
    <property type="term" value="F:ATP binding"/>
    <property type="evidence" value="ECO:0007669"/>
    <property type="project" value="UniProtKB-UniRule"/>
</dbReference>
<keyword evidence="9 15" id="KW-0547">Nucleotide-binding</keyword>
<dbReference type="InterPro" id="IPR012003">
    <property type="entry name" value="ATP_PFK_prok-type"/>
</dbReference>
<feature type="binding site" description="in other chain" evidence="15">
    <location>
        <position position="155"/>
    </location>
    <ligand>
        <name>ADP</name>
        <dbReference type="ChEBI" id="CHEBI:456216"/>
        <note>allosteric activator; ligand shared between dimeric partners</note>
    </ligand>
</feature>
<evidence type="ECO:0000256" key="5">
    <source>
        <dbReference type="ARBA" id="ARBA00022490"/>
    </source>
</evidence>
<evidence type="ECO:0000256" key="6">
    <source>
        <dbReference type="ARBA" id="ARBA00022533"/>
    </source>
</evidence>
<dbReference type="STRING" id="661089.ciss_22280"/>
<sequence>MNSIGVLTSGGDAPGMNAAVRAVVRKALFHGIKVYGIERGYAGLINNEIKEMSLGSVGDIIQRGGTILKTARSLEFTTYEGRLKAFQNLKNHGIEGLVVIGGDGSFRGALKLYEEFGVKVVGIPATIDNDIYGTDYSIGFDTTVNTVVDAINKIRDTAFSHERTFIVEVMGRNAGFIALEAGIAGGAESIIIPEVPYSIEEICQKLIKSHQRGKLHSIIIIAEGAGSGIKLGELIKEKTGFETRVTILGHIQRGGSPTAFDRILASRMGAMAVDALREGISRGMMVAFEKGEYVLKPLEIAFSGKKQIDLEYYRLADILSI</sequence>
<feature type="binding site" evidence="15">
    <location>
        <position position="103"/>
    </location>
    <ligand>
        <name>Mg(2+)</name>
        <dbReference type="ChEBI" id="CHEBI:18420"/>
        <note>catalytic</note>
    </ligand>
</feature>
<comment type="subcellular location">
    <subcellularLocation>
        <location evidence="3 15">Cytoplasm</location>
    </subcellularLocation>
</comment>
<comment type="similarity">
    <text evidence="15">Belongs to the phosphofructokinase type A (PFKA) family. ATP-dependent PFK group I subfamily. Prokaryotic clade 'B1' sub-subfamily.</text>
</comment>
<evidence type="ECO:0000256" key="7">
    <source>
        <dbReference type="ARBA" id="ARBA00022679"/>
    </source>
</evidence>
<proteinExistence type="inferred from homology"/>
<dbReference type="GO" id="GO:0042802">
    <property type="term" value="F:identical protein binding"/>
    <property type="evidence" value="ECO:0007669"/>
    <property type="project" value="TreeGrafter"/>
</dbReference>
<evidence type="ECO:0000313" key="17">
    <source>
        <dbReference type="EMBL" id="GAV26295.1"/>
    </source>
</evidence>
<feature type="binding site" evidence="15">
    <location>
        <position position="163"/>
    </location>
    <ligand>
        <name>substrate</name>
        <note>ligand shared between dimeric partners</note>
    </ligand>
</feature>
<dbReference type="Pfam" id="PF00365">
    <property type="entry name" value="PFK"/>
    <property type="match status" value="1"/>
</dbReference>
<feature type="binding site" evidence="15">
    <location>
        <position position="11"/>
    </location>
    <ligand>
        <name>ATP</name>
        <dbReference type="ChEBI" id="CHEBI:30616"/>
    </ligand>
</feature>
<keyword evidence="6 15" id="KW-0021">Allosteric enzyme</keyword>
<evidence type="ECO:0000256" key="8">
    <source>
        <dbReference type="ARBA" id="ARBA00022723"/>
    </source>
</evidence>
<keyword evidence="5 15" id="KW-0963">Cytoplasm</keyword>
<keyword evidence="8 15" id="KW-0479">Metal-binding</keyword>
<dbReference type="SUPFAM" id="SSF53784">
    <property type="entry name" value="Phosphofructokinase"/>
    <property type="match status" value="1"/>
</dbReference>
<dbReference type="NCBIfam" id="TIGR02482">
    <property type="entry name" value="PFKA_ATP"/>
    <property type="match status" value="1"/>
</dbReference>
<accession>A0A1L8D528</accession>
<dbReference type="EMBL" id="BDJL01000132">
    <property type="protein sequence ID" value="GAV26295.1"/>
    <property type="molecule type" value="Genomic_DNA"/>
</dbReference>
<keyword evidence="12 15" id="KW-0460">Magnesium</keyword>
<comment type="function">
    <text evidence="2 15">Catalyzes the phosphorylation of D-fructose 6-phosphate to fructose 1,6-bisphosphate by ATP, the first committing step of glycolysis.</text>
</comment>
<dbReference type="GO" id="GO:0016208">
    <property type="term" value="F:AMP binding"/>
    <property type="evidence" value="ECO:0007669"/>
    <property type="project" value="TreeGrafter"/>
</dbReference>
<feature type="binding site" evidence="15">
    <location>
        <begin position="21"/>
        <end position="25"/>
    </location>
    <ligand>
        <name>ADP</name>
        <dbReference type="ChEBI" id="CHEBI:456216"/>
        <note>allosteric activator; ligand shared between dimeric partners</note>
    </ligand>
</feature>
<feature type="binding site" description="in other chain" evidence="15">
    <location>
        <begin position="186"/>
        <end position="188"/>
    </location>
    <ligand>
        <name>ADP</name>
        <dbReference type="ChEBI" id="CHEBI:456216"/>
        <note>allosteric activator; ligand shared between dimeric partners</note>
    </ligand>
</feature>
<dbReference type="GO" id="GO:0070095">
    <property type="term" value="F:fructose-6-phosphate binding"/>
    <property type="evidence" value="ECO:0007669"/>
    <property type="project" value="TreeGrafter"/>
</dbReference>